<name>A0AAV1J8Z2_9NEOP</name>
<organism evidence="2 3">
    <name type="scientific">Leptosia nina</name>
    <dbReference type="NCBI Taxonomy" id="320188"/>
    <lineage>
        <taxon>Eukaryota</taxon>
        <taxon>Metazoa</taxon>
        <taxon>Ecdysozoa</taxon>
        <taxon>Arthropoda</taxon>
        <taxon>Hexapoda</taxon>
        <taxon>Insecta</taxon>
        <taxon>Pterygota</taxon>
        <taxon>Neoptera</taxon>
        <taxon>Endopterygota</taxon>
        <taxon>Lepidoptera</taxon>
        <taxon>Glossata</taxon>
        <taxon>Ditrysia</taxon>
        <taxon>Papilionoidea</taxon>
        <taxon>Pieridae</taxon>
        <taxon>Pierinae</taxon>
        <taxon>Leptosia</taxon>
    </lineage>
</organism>
<dbReference type="Pfam" id="PF00583">
    <property type="entry name" value="Acetyltransf_1"/>
    <property type="match status" value="1"/>
</dbReference>
<sequence length="272" mass="31936">MIVARISKKCLTLIRTLNIMHCRKCHNVFGIKDLLQPEKHETLNIQHLRAENQEMALDIIKRYYLSEHIISRSRKIDLSEDRAIDEYLLSIFKQGNSIYAKTEDGAVAGLCINFALSPVDPKNLRNFAFYRQDPNTKDFMYFIAKLQETPNLWNLFNQTKIFEIQMLTVLPEYRRQGLASMLVEKSKEQAQELNYNVVRMDCINPYDFKIAERCKLSCLVKFPLHKLRGPNAPFIKRSSEHNRCVRVYVHVNTQTDKDKDIRHCDDLVNLLE</sequence>
<accession>A0AAV1J8Z2</accession>
<keyword evidence="3" id="KW-1185">Reference proteome</keyword>
<proteinExistence type="predicted"/>
<evidence type="ECO:0000313" key="2">
    <source>
        <dbReference type="EMBL" id="CAK1544973.1"/>
    </source>
</evidence>
<dbReference type="CDD" id="cd04301">
    <property type="entry name" value="NAT_SF"/>
    <property type="match status" value="1"/>
</dbReference>
<protein>
    <recommendedName>
        <fullName evidence="1">N-acetyltransferase domain-containing protein</fullName>
    </recommendedName>
</protein>
<dbReference type="InterPro" id="IPR000182">
    <property type="entry name" value="GNAT_dom"/>
</dbReference>
<gene>
    <name evidence="2" type="ORF">LNINA_LOCUS4673</name>
</gene>
<dbReference type="InterPro" id="IPR016181">
    <property type="entry name" value="Acyl_CoA_acyltransferase"/>
</dbReference>
<feature type="domain" description="N-acetyltransferase" evidence="1">
    <location>
        <begin position="158"/>
        <end position="202"/>
    </location>
</feature>
<comment type="caution">
    <text evidence="2">The sequence shown here is derived from an EMBL/GenBank/DDBJ whole genome shotgun (WGS) entry which is preliminary data.</text>
</comment>
<dbReference type="GO" id="GO:0008080">
    <property type="term" value="F:N-acetyltransferase activity"/>
    <property type="evidence" value="ECO:0007669"/>
    <property type="project" value="TreeGrafter"/>
</dbReference>
<reference evidence="2 3" key="1">
    <citation type="submission" date="2023-11" db="EMBL/GenBank/DDBJ databases">
        <authorList>
            <person name="Okamura Y."/>
        </authorList>
    </citation>
    <scope>NUCLEOTIDE SEQUENCE [LARGE SCALE GENOMIC DNA]</scope>
</reference>
<dbReference type="Gene3D" id="3.40.630.30">
    <property type="match status" value="1"/>
</dbReference>
<dbReference type="PANTHER" id="PTHR20905:SF1">
    <property type="entry name" value="AT07410P-RELATED"/>
    <property type="match status" value="1"/>
</dbReference>
<dbReference type="SUPFAM" id="SSF55729">
    <property type="entry name" value="Acyl-CoA N-acyltransferases (Nat)"/>
    <property type="match status" value="1"/>
</dbReference>
<dbReference type="Proteomes" id="UP001497472">
    <property type="component" value="Unassembled WGS sequence"/>
</dbReference>
<evidence type="ECO:0000313" key="3">
    <source>
        <dbReference type="Proteomes" id="UP001497472"/>
    </source>
</evidence>
<dbReference type="AlphaFoldDB" id="A0AAV1J8Z2"/>
<dbReference type="EMBL" id="CAVLEF010000006">
    <property type="protein sequence ID" value="CAK1544973.1"/>
    <property type="molecule type" value="Genomic_DNA"/>
</dbReference>
<dbReference type="PANTHER" id="PTHR20905">
    <property type="entry name" value="N-ACETYLTRANSFERASE-RELATED"/>
    <property type="match status" value="1"/>
</dbReference>
<evidence type="ECO:0000259" key="1">
    <source>
        <dbReference type="Pfam" id="PF00583"/>
    </source>
</evidence>